<dbReference type="EMBL" id="JAVRQU010000028">
    <property type="protein sequence ID" value="KAK5689895.1"/>
    <property type="molecule type" value="Genomic_DNA"/>
</dbReference>
<dbReference type="Proteomes" id="UP001310594">
    <property type="component" value="Unassembled WGS sequence"/>
</dbReference>
<evidence type="ECO:0000313" key="3">
    <source>
        <dbReference type="Proteomes" id="UP001310594"/>
    </source>
</evidence>
<feature type="compositionally biased region" description="Polar residues" evidence="1">
    <location>
        <begin position="42"/>
        <end position="58"/>
    </location>
</feature>
<dbReference type="AlphaFoldDB" id="A0AAN7VY79"/>
<accession>A0AAN7VY79</accession>
<gene>
    <name evidence="2" type="ORF">LTR97_012655</name>
</gene>
<comment type="caution">
    <text evidence="2">The sequence shown here is derived from an EMBL/GenBank/DDBJ whole genome shotgun (WGS) entry which is preliminary data.</text>
</comment>
<feature type="compositionally biased region" description="Low complexity" evidence="1">
    <location>
        <begin position="63"/>
        <end position="88"/>
    </location>
</feature>
<protein>
    <submittedName>
        <fullName evidence="2">Uncharacterized protein</fullName>
    </submittedName>
</protein>
<evidence type="ECO:0000256" key="1">
    <source>
        <dbReference type="SAM" id="MobiDB-lite"/>
    </source>
</evidence>
<proteinExistence type="predicted"/>
<name>A0AAN7VY79_9PEZI</name>
<sequence length="367" mass="39835">MSRHSTPTSGLGRLTLRDREANMPVTTRAKSGQVKKADVSRPVSSTSSKRPSDMQSGRQRGPQAGSSRAVASSSRAPSSRQQASRQTAEVPSDDDSSGDDSDSSDADVEEAGETAEQAATAQGNRRRAIIYLALAPSNDDGLSPSAFAASMDQAGLMPNTQMAHRVVRALFQLVRSDEDLAILQACIPVPGPIWSQQLAFNMYRRFQAIAQGLEQNALGGAGQDVVRTIDALRSLFENIDDIRSRYFTGLDVATRDRLMTTLVTIMGYIVNNNVDLYTNVNRPAYAGEGSRNERRLFSCFMSPESGPQQFTTVLRKCVGHLAHERVRIRGIRTLVQEYAANGIEGGVPRADLELMANHLGAILQLIP</sequence>
<evidence type="ECO:0000313" key="2">
    <source>
        <dbReference type="EMBL" id="KAK5689895.1"/>
    </source>
</evidence>
<reference evidence="2" key="1">
    <citation type="submission" date="2023-08" db="EMBL/GenBank/DDBJ databases">
        <title>Black Yeasts Isolated from many extreme environments.</title>
        <authorList>
            <person name="Coleine C."/>
            <person name="Stajich J.E."/>
            <person name="Selbmann L."/>
        </authorList>
    </citation>
    <scope>NUCLEOTIDE SEQUENCE</scope>
    <source>
        <strain evidence="2">CCFEE 5810</strain>
    </source>
</reference>
<organism evidence="2 3">
    <name type="scientific">Elasticomyces elasticus</name>
    <dbReference type="NCBI Taxonomy" id="574655"/>
    <lineage>
        <taxon>Eukaryota</taxon>
        <taxon>Fungi</taxon>
        <taxon>Dikarya</taxon>
        <taxon>Ascomycota</taxon>
        <taxon>Pezizomycotina</taxon>
        <taxon>Dothideomycetes</taxon>
        <taxon>Dothideomycetidae</taxon>
        <taxon>Mycosphaerellales</taxon>
        <taxon>Teratosphaeriaceae</taxon>
        <taxon>Elasticomyces</taxon>
    </lineage>
</organism>
<feature type="compositionally biased region" description="Acidic residues" evidence="1">
    <location>
        <begin position="91"/>
        <end position="113"/>
    </location>
</feature>
<feature type="region of interest" description="Disordered" evidence="1">
    <location>
        <begin position="1"/>
        <end position="122"/>
    </location>
</feature>